<proteinExistence type="inferred from homology"/>
<dbReference type="Gene3D" id="3.30.1200.10">
    <property type="entry name" value="YggU-like"/>
    <property type="match status" value="1"/>
</dbReference>
<dbReference type="HAMAP" id="MF_00634">
    <property type="entry name" value="UPF0235"/>
    <property type="match status" value="1"/>
</dbReference>
<evidence type="ECO:0000313" key="4">
    <source>
        <dbReference type="Proteomes" id="UP000800096"/>
    </source>
</evidence>
<organism evidence="3 4">
    <name type="scientific">Ampelomyces quisqualis</name>
    <name type="common">Powdery mildew agent</name>
    <dbReference type="NCBI Taxonomy" id="50730"/>
    <lineage>
        <taxon>Eukaryota</taxon>
        <taxon>Fungi</taxon>
        <taxon>Dikarya</taxon>
        <taxon>Ascomycota</taxon>
        <taxon>Pezizomycotina</taxon>
        <taxon>Dothideomycetes</taxon>
        <taxon>Pleosporomycetidae</taxon>
        <taxon>Pleosporales</taxon>
        <taxon>Pleosporineae</taxon>
        <taxon>Phaeosphaeriaceae</taxon>
        <taxon>Ampelomyces</taxon>
    </lineage>
</organism>
<feature type="region of interest" description="Disordered" evidence="2">
    <location>
        <begin position="128"/>
        <end position="159"/>
    </location>
</feature>
<dbReference type="InterPro" id="IPR003746">
    <property type="entry name" value="DUF167"/>
</dbReference>
<evidence type="ECO:0000313" key="3">
    <source>
        <dbReference type="EMBL" id="KAF1916386.1"/>
    </source>
</evidence>
<comment type="similarity">
    <text evidence="1">Belongs to the UPF0235 family.</text>
</comment>
<dbReference type="PANTHER" id="PTHR13420">
    <property type="entry name" value="UPF0235 PROTEIN C15ORF40"/>
    <property type="match status" value="1"/>
</dbReference>
<dbReference type="OrthoDB" id="244097at2759"/>
<dbReference type="Pfam" id="PF02594">
    <property type="entry name" value="DUF167"/>
    <property type="match status" value="1"/>
</dbReference>
<dbReference type="PANTHER" id="PTHR13420:SF7">
    <property type="entry name" value="UPF0235 PROTEIN C15ORF40"/>
    <property type="match status" value="1"/>
</dbReference>
<evidence type="ECO:0000256" key="2">
    <source>
        <dbReference type="SAM" id="MobiDB-lite"/>
    </source>
</evidence>
<dbReference type="SMART" id="SM01152">
    <property type="entry name" value="DUF167"/>
    <property type="match status" value="1"/>
</dbReference>
<dbReference type="GO" id="GO:0005737">
    <property type="term" value="C:cytoplasm"/>
    <property type="evidence" value="ECO:0007669"/>
    <property type="project" value="TreeGrafter"/>
</dbReference>
<feature type="compositionally biased region" description="Basic residues" evidence="2">
    <location>
        <begin position="150"/>
        <end position="159"/>
    </location>
</feature>
<dbReference type="Proteomes" id="UP000800096">
    <property type="component" value="Unassembled WGS sequence"/>
</dbReference>
<protein>
    <submittedName>
        <fullName evidence="3">Uncharacterized protein</fullName>
    </submittedName>
</protein>
<dbReference type="NCBIfam" id="TIGR00251">
    <property type="entry name" value="DUF167 family protein"/>
    <property type="match status" value="1"/>
</dbReference>
<keyword evidence="4" id="KW-1185">Reference proteome</keyword>
<name>A0A6A5QNU6_AMPQU</name>
<dbReference type="SUPFAM" id="SSF69786">
    <property type="entry name" value="YggU-like"/>
    <property type="match status" value="1"/>
</dbReference>
<gene>
    <name evidence="3" type="ORF">BDU57DRAFT_516481</name>
</gene>
<dbReference type="AlphaFoldDB" id="A0A6A5QNU6"/>
<reference evidence="3" key="1">
    <citation type="journal article" date="2020" name="Stud. Mycol.">
        <title>101 Dothideomycetes genomes: a test case for predicting lifestyles and emergence of pathogens.</title>
        <authorList>
            <person name="Haridas S."/>
            <person name="Albert R."/>
            <person name="Binder M."/>
            <person name="Bloem J."/>
            <person name="Labutti K."/>
            <person name="Salamov A."/>
            <person name="Andreopoulos B."/>
            <person name="Baker S."/>
            <person name="Barry K."/>
            <person name="Bills G."/>
            <person name="Bluhm B."/>
            <person name="Cannon C."/>
            <person name="Castanera R."/>
            <person name="Culley D."/>
            <person name="Daum C."/>
            <person name="Ezra D."/>
            <person name="Gonzalez J."/>
            <person name="Henrissat B."/>
            <person name="Kuo A."/>
            <person name="Liang C."/>
            <person name="Lipzen A."/>
            <person name="Lutzoni F."/>
            <person name="Magnuson J."/>
            <person name="Mondo S."/>
            <person name="Nolan M."/>
            <person name="Ohm R."/>
            <person name="Pangilinan J."/>
            <person name="Park H.-J."/>
            <person name="Ramirez L."/>
            <person name="Alfaro M."/>
            <person name="Sun H."/>
            <person name="Tritt A."/>
            <person name="Yoshinaga Y."/>
            <person name="Zwiers L.-H."/>
            <person name="Turgeon B."/>
            <person name="Goodwin S."/>
            <person name="Spatafora J."/>
            <person name="Crous P."/>
            <person name="Grigoriev I."/>
        </authorList>
    </citation>
    <scope>NUCLEOTIDE SEQUENCE</scope>
    <source>
        <strain evidence="3">HMLAC05119</strain>
    </source>
</reference>
<sequence>MSTSILPFLRVTWTNSSRMRTSVRYSIPLLVQPGVSRSREGIHLLTSKYVEVHVSNRAVDGGANIGVVKLLSNVLKMPRSDVMIVRGECSRKKVVQVRIATKGSDEEKLSFIGDMLARSARLKGLHEVEEEAKEGEEEWQEEKETGKEKRGTKKRRSKK</sequence>
<dbReference type="InterPro" id="IPR036591">
    <property type="entry name" value="YggU-like_sf"/>
</dbReference>
<dbReference type="EMBL" id="ML979135">
    <property type="protein sequence ID" value="KAF1916386.1"/>
    <property type="molecule type" value="Genomic_DNA"/>
</dbReference>
<accession>A0A6A5QNU6</accession>
<evidence type="ECO:0000256" key="1">
    <source>
        <dbReference type="ARBA" id="ARBA00010364"/>
    </source>
</evidence>
<feature type="compositionally biased region" description="Acidic residues" evidence="2">
    <location>
        <begin position="128"/>
        <end position="141"/>
    </location>
</feature>